<dbReference type="InterPro" id="IPR000209">
    <property type="entry name" value="Peptidase_S8/S53_dom"/>
</dbReference>
<protein>
    <submittedName>
        <fullName evidence="2">Peptidase S8</fullName>
    </submittedName>
</protein>
<dbReference type="EMBL" id="PDOC01000040">
    <property type="protein sequence ID" value="PIL42049.1"/>
    <property type="molecule type" value="Genomic_DNA"/>
</dbReference>
<dbReference type="GO" id="GO:0004252">
    <property type="term" value="F:serine-type endopeptidase activity"/>
    <property type="evidence" value="ECO:0007669"/>
    <property type="project" value="InterPro"/>
</dbReference>
<comment type="caution">
    <text evidence="2">The sequence shown here is derived from an EMBL/GenBank/DDBJ whole genome shotgun (WGS) entry which is preliminary data.</text>
</comment>
<name>A0A2G8T7T6_9BURK</name>
<dbReference type="SUPFAM" id="SSF52743">
    <property type="entry name" value="Subtilisin-like"/>
    <property type="match status" value="1"/>
</dbReference>
<gene>
    <name evidence="2" type="ORF">CR105_26355</name>
</gene>
<accession>A0A2G8T7T6</accession>
<evidence type="ECO:0000259" key="1">
    <source>
        <dbReference type="Pfam" id="PF00082"/>
    </source>
</evidence>
<evidence type="ECO:0000313" key="2">
    <source>
        <dbReference type="EMBL" id="PIL42049.1"/>
    </source>
</evidence>
<dbReference type="CDD" id="cd04847">
    <property type="entry name" value="Peptidases_S8_Subtilisin_like_2"/>
    <property type="match status" value="1"/>
</dbReference>
<dbReference type="GO" id="GO:0006508">
    <property type="term" value="P:proteolysis"/>
    <property type="evidence" value="ECO:0007669"/>
    <property type="project" value="InterPro"/>
</dbReference>
<dbReference type="AlphaFoldDB" id="A0A2G8T7T6"/>
<reference evidence="2 3" key="1">
    <citation type="submission" date="2017-10" db="EMBL/GenBank/DDBJ databases">
        <title>Massilia psychrophilum sp. nov., a novel purple-pigmented bacterium isolated from Tianshan glacier, Xinjiang Municipality, China.</title>
        <authorList>
            <person name="Wang H."/>
        </authorList>
    </citation>
    <scope>NUCLEOTIDE SEQUENCE [LARGE SCALE GENOMIC DNA]</scope>
    <source>
        <strain evidence="2 3">JCM 30074</strain>
    </source>
</reference>
<evidence type="ECO:0000313" key="3">
    <source>
        <dbReference type="Proteomes" id="UP000230390"/>
    </source>
</evidence>
<dbReference type="Proteomes" id="UP000230390">
    <property type="component" value="Unassembled WGS sequence"/>
</dbReference>
<organism evidence="2 3">
    <name type="scientific">Massilia eurypsychrophila</name>
    <dbReference type="NCBI Taxonomy" id="1485217"/>
    <lineage>
        <taxon>Bacteria</taxon>
        <taxon>Pseudomonadati</taxon>
        <taxon>Pseudomonadota</taxon>
        <taxon>Betaproteobacteria</taxon>
        <taxon>Burkholderiales</taxon>
        <taxon>Oxalobacteraceae</taxon>
        <taxon>Telluria group</taxon>
        <taxon>Massilia</taxon>
    </lineage>
</organism>
<keyword evidence="3" id="KW-1185">Reference proteome</keyword>
<feature type="domain" description="Peptidase S8/S53" evidence="1">
    <location>
        <begin position="283"/>
        <end position="542"/>
    </location>
</feature>
<dbReference type="InterPro" id="IPR034074">
    <property type="entry name" value="Y4bN_pept_dom"/>
</dbReference>
<dbReference type="Pfam" id="PF00082">
    <property type="entry name" value="Peptidase_S8"/>
    <property type="match status" value="1"/>
</dbReference>
<dbReference type="RefSeq" id="WP_099793831.1">
    <property type="nucleotide sequence ID" value="NZ_JBHLYV010000082.1"/>
</dbReference>
<dbReference type="Gene3D" id="3.40.50.200">
    <property type="entry name" value="Peptidase S8/S53 domain"/>
    <property type="match status" value="1"/>
</dbReference>
<dbReference type="InterPro" id="IPR036852">
    <property type="entry name" value="Peptidase_S8/S53_dom_sf"/>
</dbReference>
<sequence length="737" mass="79978">MAETNIILGYGETLTRPQDIPRGGSDKAYPYSIEEQRLSLGAQFDAVIAAVHAQPANAKARGESVIKMTLHPTFLAKSFHPNSVLAASGLRCVGSKSSIVTPRKVTTKGEPKPTYTAQLFVAGSEVAVMKLYQQLRTSQVITYQEALRRFELVAPFSAQDKLFIRPDAPATVLIEVALHASKDDADIINAFSSYVASLGGEAQSKRALSVAGLTFLPVAIDREKIGDVAEFAFVRVVRTMPALRVGGRSMRAVPGIIIPALPLEDAVDPTLKVGVFDGGIGHTGMEKWVSETIIPGTESTSPSFLKHGNGVTSALLFGPLDRDAIVFPRPYANVQHYRVISPGMLAAGGIVDVDLYDVLHNIESALSSQKFDALNFSLGPNMPVDDDEVHPWTALIDRYLADGQTLATIAVGNDGEKPWPECRIQPPSDMVNAIAVGACDSRSADWKRASYSSYGPGRSPGLVKPDGLAFGGSDTEQFTLYNPLSHEISETTGTSFGSPALLRTGIGIRASLSSDIQMLAVRALLSHHASRPKTMPMSEVGHGRFPQSVEEVITCGDNEVRVIYQGVLTAGQNLRASIPFPTLVPNGRIKLRATLSFASQTDPEHAVNYTRAGLTVTLRPKGRLTKTMAFFSAGKMYTSELQARTHEQKWETTLKHEHDFNVGTLDDPLFDITYGAREEGQSTNNKDLPPLPYAMVVTLSVENTPGVYNNIRQRYQTLQPLRLRQEIGIRQRLDGNS</sequence>
<proteinExistence type="predicted"/>
<dbReference type="OrthoDB" id="5495859at2"/>